<protein>
    <recommendedName>
        <fullName evidence="5">Ig-like domain-containing protein</fullName>
    </recommendedName>
</protein>
<evidence type="ECO:0000313" key="1">
    <source>
        <dbReference type="EMBL" id="CAK7322432.1"/>
    </source>
</evidence>
<dbReference type="EMBL" id="CAWUPB010000001">
    <property type="protein sequence ID" value="CAK7322432.1"/>
    <property type="molecule type" value="Genomic_DNA"/>
</dbReference>
<dbReference type="EMBL" id="CAWUPB010000301">
    <property type="protein sequence ID" value="CAK7324387.1"/>
    <property type="molecule type" value="Genomic_DNA"/>
</dbReference>
<sequence length="106" mass="11697">MSSQFCTAYLELEQSLGIRKLYWIRSAESVPGFGTKIHSVSRDQQLIGSTDLGLSGLDGKALEVSLPRKIDKIENPANLDCEVKEGTNHYLRCPKAVTDSLEGRSK</sequence>
<keyword evidence="4" id="KW-1185">Reference proteome</keyword>
<accession>A0AAV1QPN9</accession>
<evidence type="ECO:0000313" key="3">
    <source>
        <dbReference type="EMBL" id="CAK7328636.1"/>
    </source>
</evidence>
<gene>
    <name evidence="2" type="ORF">DCAF_LOCUS2031</name>
    <name evidence="1" type="ORF">DCAF_LOCUS41</name>
    <name evidence="3" type="ORF">DCAF_LOCUS6363</name>
</gene>
<evidence type="ECO:0008006" key="5">
    <source>
        <dbReference type="Google" id="ProtNLM"/>
    </source>
</evidence>
<evidence type="ECO:0000313" key="2">
    <source>
        <dbReference type="EMBL" id="CAK7324387.1"/>
    </source>
</evidence>
<reference evidence="1 4" key="1">
    <citation type="submission" date="2024-01" db="EMBL/GenBank/DDBJ databases">
        <authorList>
            <person name="Waweru B."/>
        </authorList>
    </citation>
    <scope>NUCLEOTIDE SEQUENCE [LARGE SCALE GENOMIC DNA]</scope>
</reference>
<name>A0AAV1QPN9_9ROSI</name>
<dbReference type="AlphaFoldDB" id="A0AAV1QPN9"/>
<comment type="caution">
    <text evidence="1">The sequence shown here is derived from an EMBL/GenBank/DDBJ whole genome shotgun (WGS) entry which is preliminary data.</text>
</comment>
<organism evidence="1 4">
    <name type="scientific">Dovyalis caffra</name>
    <dbReference type="NCBI Taxonomy" id="77055"/>
    <lineage>
        <taxon>Eukaryota</taxon>
        <taxon>Viridiplantae</taxon>
        <taxon>Streptophyta</taxon>
        <taxon>Embryophyta</taxon>
        <taxon>Tracheophyta</taxon>
        <taxon>Spermatophyta</taxon>
        <taxon>Magnoliopsida</taxon>
        <taxon>eudicotyledons</taxon>
        <taxon>Gunneridae</taxon>
        <taxon>Pentapetalae</taxon>
        <taxon>rosids</taxon>
        <taxon>fabids</taxon>
        <taxon>Malpighiales</taxon>
        <taxon>Salicaceae</taxon>
        <taxon>Flacourtieae</taxon>
        <taxon>Dovyalis</taxon>
    </lineage>
</organism>
<dbReference type="Proteomes" id="UP001314170">
    <property type="component" value="Unassembled WGS sequence"/>
</dbReference>
<proteinExistence type="predicted"/>
<dbReference type="EMBL" id="CAWUPB010000903">
    <property type="protein sequence ID" value="CAK7328636.1"/>
    <property type="molecule type" value="Genomic_DNA"/>
</dbReference>
<evidence type="ECO:0000313" key="4">
    <source>
        <dbReference type="Proteomes" id="UP001314170"/>
    </source>
</evidence>